<protein>
    <submittedName>
        <fullName evidence="2">Uncharacterized protein</fullName>
    </submittedName>
</protein>
<dbReference type="OrthoDB" id="1121756at2"/>
<name>A0A256A7X8_9FLAO</name>
<keyword evidence="3" id="KW-1185">Reference proteome</keyword>
<dbReference type="Proteomes" id="UP000216035">
    <property type="component" value="Unassembled WGS sequence"/>
</dbReference>
<organism evidence="2 3">
    <name type="scientific">Flavobacterium aurantiibacter</name>
    <dbReference type="NCBI Taxonomy" id="2023067"/>
    <lineage>
        <taxon>Bacteria</taxon>
        <taxon>Pseudomonadati</taxon>
        <taxon>Bacteroidota</taxon>
        <taxon>Flavobacteriia</taxon>
        <taxon>Flavobacteriales</taxon>
        <taxon>Flavobacteriaceae</taxon>
        <taxon>Flavobacterium</taxon>
    </lineage>
</organism>
<accession>A0A256A7X8</accession>
<dbReference type="RefSeq" id="WP_094485019.1">
    <property type="nucleotide sequence ID" value="NZ_NOXX01000102.1"/>
</dbReference>
<dbReference type="PROSITE" id="PS51257">
    <property type="entry name" value="PROKAR_LIPOPROTEIN"/>
    <property type="match status" value="1"/>
</dbReference>
<keyword evidence="1" id="KW-0732">Signal</keyword>
<proteinExistence type="predicted"/>
<feature type="signal peptide" evidence="1">
    <location>
        <begin position="1"/>
        <end position="18"/>
    </location>
</feature>
<evidence type="ECO:0000313" key="3">
    <source>
        <dbReference type="Proteomes" id="UP000216035"/>
    </source>
</evidence>
<gene>
    <name evidence="2" type="ORF">CHX27_01575</name>
</gene>
<evidence type="ECO:0000313" key="2">
    <source>
        <dbReference type="EMBL" id="OYQ49254.1"/>
    </source>
</evidence>
<reference evidence="2 3" key="1">
    <citation type="submission" date="2017-07" db="EMBL/GenBank/DDBJ databases">
        <title>Flavobacterium cyanobacteriorum sp. nov., isolated from cyanobacterial aggregates in a eutrophic lake.</title>
        <authorList>
            <person name="Cai H."/>
        </authorList>
    </citation>
    <scope>NUCLEOTIDE SEQUENCE [LARGE SCALE GENOMIC DNA]</scope>
    <source>
        <strain evidence="2 3">TH167</strain>
    </source>
</reference>
<comment type="caution">
    <text evidence="2">The sequence shown here is derived from an EMBL/GenBank/DDBJ whole genome shotgun (WGS) entry which is preliminary data.</text>
</comment>
<sequence length="158" mass="17160">MKKILFALMLAVSVVACKSSTSAVSTKVDSKVQSSLKGNWTIQSVTYPNSNVFKVNSFQLADSQCFVGSAWKLVANNDSGTMSIEKGGCPSFSSPIKWYINKEGQFVLKVLNAGEKAKRVKDGYVLSVANVTESSFQLVDVVDIAGKQTNIVYQFVKN</sequence>
<dbReference type="AlphaFoldDB" id="A0A256A7X8"/>
<evidence type="ECO:0000256" key="1">
    <source>
        <dbReference type="SAM" id="SignalP"/>
    </source>
</evidence>
<feature type="chain" id="PRO_5013055832" evidence="1">
    <location>
        <begin position="19"/>
        <end position="158"/>
    </location>
</feature>
<dbReference type="EMBL" id="NOXX01000102">
    <property type="protein sequence ID" value="OYQ49254.1"/>
    <property type="molecule type" value="Genomic_DNA"/>
</dbReference>